<evidence type="ECO:0000256" key="2">
    <source>
        <dbReference type="ARBA" id="ARBA00006178"/>
    </source>
</evidence>
<feature type="region of interest" description="Disordered" evidence="9">
    <location>
        <begin position="162"/>
        <end position="269"/>
    </location>
</feature>
<comment type="similarity">
    <text evidence="2">Belongs to the TAF4 family.</text>
</comment>
<dbReference type="RefSeq" id="XP_066074288.1">
    <property type="nucleotide sequence ID" value="XM_066218191.1"/>
</dbReference>
<comment type="subcellular location">
    <subcellularLocation>
        <location evidence="1">Nucleus</location>
    </subcellularLocation>
</comment>
<feature type="compositionally biased region" description="Polar residues" evidence="9">
    <location>
        <begin position="350"/>
        <end position="365"/>
    </location>
</feature>
<protein>
    <recommendedName>
        <fullName evidence="3">Transcription initiation factor TFIID subunit 4</fullName>
    </recommendedName>
    <alternativeName>
        <fullName evidence="8">TBP-associated factor 4</fullName>
    </alternativeName>
</protein>
<evidence type="ECO:0000256" key="3">
    <source>
        <dbReference type="ARBA" id="ARBA00017306"/>
    </source>
</evidence>
<evidence type="ECO:0000256" key="8">
    <source>
        <dbReference type="ARBA" id="ARBA00031747"/>
    </source>
</evidence>
<comment type="function">
    <text evidence="7">Functions as a component of the DNA-binding general transcription factor complex TFIID. Binding of TFIID to a promoter (with or without TATA element) is the initial step in pre-initiation complex (PIC) formation. TFIID plays a key role in the regulation of gene expression by RNA polymerase II through different activities such as transcription activator interaction, core promoter recognition and selectivity, TFIIA and TFIIB interaction, chromatin modification (histone acetylation by TAF1), facilitation of DNA opening and initiation of transcription.</text>
</comment>
<accession>A0AAX4JSE5</accession>
<keyword evidence="11" id="KW-1185">Reference proteome</keyword>
<feature type="compositionally biased region" description="Basic and acidic residues" evidence="9">
    <location>
        <begin position="366"/>
        <end position="379"/>
    </location>
</feature>
<feature type="region of interest" description="Disordered" evidence="9">
    <location>
        <begin position="295"/>
        <end position="394"/>
    </location>
</feature>
<sequence>MQKTKGDTFDLRAEEDAARRLNVGKAITTNSSMVGLKSRSKKTDLIGKAALKERVSAIAKNHGIKIEQEATLYLLSTIEQRIKTLIENAIKAQQHRTLSNHYRQPPITSKRRNGGKAIWSTKINNDNNQVIDQINKIYREEEQDFRKSRMSRLAKEAELQKIKERSSSLQPSSFSADFAFQENGGGPSTPISKPPLSSAYSTPMTSDKPGGGGGGTPTFGAIKDSTTKSGQPIFGASLKKSGSSSSSSSLKNKMNPRDVSAEVQHKMANATAMRSVGMGKKYGWMTGNIPNVSSPLASSGAGSSNSSPLGSKKRKADKEKDKEKEKSKLRESSVFNESEKDDSVEPPPLTSNNNVNASTPTSISESENKDKDKDKERPNKKLKPSATLISQPTRRLILIDKEEKNSMTSSTSTSSSSINSIGLGIGIGLSGLGGTNSNVEKKEKRIEDDKVLTLVDLVFALEHNGLGGNGLGNEDEILKKIWSAKGGPWGEDGWDGRK</sequence>
<evidence type="ECO:0000256" key="1">
    <source>
        <dbReference type="ARBA" id="ARBA00004123"/>
    </source>
</evidence>
<gene>
    <name evidence="10" type="ORF">L201_002415</name>
</gene>
<keyword evidence="6" id="KW-0539">Nucleus</keyword>
<dbReference type="GO" id="GO:0005669">
    <property type="term" value="C:transcription factor TFIID complex"/>
    <property type="evidence" value="ECO:0007669"/>
    <property type="project" value="InterPro"/>
</dbReference>
<feature type="compositionally biased region" description="Low complexity" evidence="9">
    <location>
        <begin position="295"/>
        <end position="310"/>
    </location>
</feature>
<dbReference type="Proteomes" id="UP001355207">
    <property type="component" value="Chromosome 3"/>
</dbReference>
<evidence type="ECO:0000256" key="9">
    <source>
        <dbReference type="SAM" id="MobiDB-lite"/>
    </source>
</evidence>
<evidence type="ECO:0000313" key="11">
    <source>
        <dbReference type="Proteomes" id="UP001355207"/>
    </source>
</evidence>
<dbReference type="GO" id="GO:0006352">
    <property type="term" value="P:DNA-templated transcription initiation"/>
    <property type="evidence" value="ECO:0007669"/>
    <property type="project" value="InterPro"/>
</dbReference>
<evidence type="ECO:0000313" key="10">
    <source>
        <dbReference type="EMBL" id="WWC87525.1"/>
    </source>
</evidence>
<evidence type="ECO:0000256" key="7">
    <source>
        <dbReference type="ARBA" id="ARBA00025346"/>
    </source>
</evidence>
<keyword evidence="5" id="KW-0804">Transcription</keyword>
<proteinExistence type="inferred from homology"/>
<organism evidence="10 11">
    <name type="scientific">Kwoniella dendrophila CBS 6074</name>
    <dbReference type="NCBI Taxonomy" id="1295534"/>
    <lineage>
        <taxon>Eukaryota</taxon>
        <taxon>Fungi</taxon>
        <taxon>Dikarya</taxon>
        <taxon>Basidiomycota</taxon>
        <taxon>Agaricomycotina</taxon>
        <taxon>Tremellomycetes</taxon>
        <taxon>Tremellales</taxon>
        <taxon>Cryptococcaceae</taxon>
        <taxon>Kwoniella</taxon>
    </lineage>
</organism>
<evidence type="ECO:0000256" key="6">
    <source>
        <dbReference type="ARBA" id="ARBA00023242"/>
    </source>
</evidence>
<dbReference type="InterPro" id="IPR007900">
    <property type="entry name" value="TAF4_C"/>
</dbReference>
<dbReference type="GeneID" id="91093087"/>
<dbReference type="CDD" id="cd08045">
    <property type="entry name" value="HFD_TAF4"/>
    <property type="match status" value="1"/>
</dbReference>
<feature type="compositionally biased region" description="Basic and acidic residues" evidence="9">
    <location>
        <begin position="316"/>
        <end position="343"/>
    </location>
</feature>
<feature type="compositionally biased region" description="Low complexity" evidence="9">
    <location>
        <begin position="237"/>
        <end position="251"/>
    </location>
</feature>
<name>A0AAX4JSE5_9TREE</name>
<keyword evidence="4" id="KW-0805">Transcription regulation</keyword>
<evidence type="ECO:0000256" key="5">
    <source>
        <dbReference type="ARBA" id="ARBA00023163"/>
    </source>
</evidence>
<dbReference type="AlphaFoldDB" id="A0AAX4JSE5"/>
<feature type="compositionally biased region" description="Basic and acidic residues" evidence="9">
    <location>
        <begin position="255"/>
        <end position="265"/>
    </location>
</feature>
<evidence type="ECO:0000256" key="4">
    <source>
        <dbReference type="ARBA" id="ARBA00023015"/>
    </source>
</evidence>
<reference evidence="10 11" key="1">
    <citation type="submission" date="2024-01" db="EMBL/GenBank/DDBJ databases">
        <title>Comparative genomics of Cryptococcus and Kwoniella reveals pathogenesis evolution and contrasting modes of karyotype evolution via chromosome fusion or intercentromeric recombination.</title>
        <authorList>
            <person name="Coelho M.A."/>
            <person name="David-Palma M."/>
            <person name="Shea T."/>
            <person name="Bowers K."/>
            <person name="McGinley-Smith S."/>
            <person name="Mohammad A.W."/>
            <person name="Gnirke A."/>
            <person name="Yurkov A.M."/>
            <person name="Nowrousian M."/>
            <person name="Sun S."/>
            <person name="Cuomo C.A."/>
            <person name="Heitman J."/>
        </authorList>
    </citation>
    <scope>NUCLEOTIDE SEQUENCE [LARGE SCALE GENOMIC DNA]</scope>
    <source>
        <strain evidence="10 11">CBS 6074</strain>
    </source>
</reference>
<dbReference type="EMBL" id="CP144100">
    <property type="protein sequence ID" value="WWC87525.1"/>
    <property type="molecule type" value="Genomic_DNA"/>
</dbReference>